<accession>A0AAI9TA48</accession>
<proteinExistence type="predicted"/>
<dbReference type="EMBL" id="LACB01000421">
    <property type="protein sequence ID" value="KAJ9483532.1"/>
    <property type="molecule type" value="Genomic_DNA"/>
</dbReference>
<name>A0AAI9TA48_PENTH</name>
<evidence type="ECO:0000313" key="3">
    <source>
        <dbReference type="Proteomes" id="UP001227192"/>
    </source>
</evidence>
<reference evidence="2" key="2">
    <citation type="journal article" date="2016" name="Fungal Biol.">
        <title>Ochratoxin A production by Penicillium thymicola.</title>
        <authorList>
            <person name="Nguyen H.D.T."/>
            <person name="McMullin D.R."/>
            <person name="Ponomareva E."/>
            <person name="Riley R."/>
            <person name="Pomraning K.R."/>
            <person name="Baker S.E."/>
            <person name="Seifert K.A."/>
        </authorList>
    </citation>
    <scope>NUCLEOTIDE SEQUENCE</scope>
    <source>
        <strain evidence="2">DAOM 180753</strain>
    </source>
</reference>
<protein>
    <submittedName>
        <fullName evidence="2">Uncharacterized protein</fullName>
    </submittedName>
</protein>
<dbReference type="AlphaFoldDB" id="A0AAI9TA48"/>
<evidence type="ECO:0000256" key="1">
    <source>
        <dbReference type="SAM" id="MobiDB-lite"/>
    </source>
</evidence>
<comment type="caution">
    <text evidence="2">The sequence shown here is derived from an EMBL/GenBank/DDBJ whole genome shotgun (WGS) entry which is preliminary data.</text>
</comment>
<feature type="region of interest" description="Disordered" evidence="1">
    <location>
        <begin position="74"/>
        <end position="104"/>
    </location>
</feature>
<sequence>MPLLRRTPITTIRSLRGRRTLENLSGTSFAEPKLSELVPTLIGESSFASWSTALKCALDTRDPHLFEILTGHSSTRSRGLRSHRIASSVPSPSFIPSRHSSRFS</sequence>
<gene>
    <name evidence="2" type="ORF">VN97_g9869</name>
</gene>
<dbReference type="Proteomes" id="UP001227192">
    <property type="component" value="Unassembled WGS sequence"/>
</dbReference>
<keyword evidence="3" id="KW-1185">Reference proteome</keyword>
<organism evidence="2 3">
    <name type="scientific">Penicillium thymicola</name>
    <dbReference type="NCBI Taxonomy" id="293382"/>
    <lineage>
        <taxon>Eukaryota</taxon>
        <taxon>Fungi</taxon>
        <taxon>Dikarya</taxon>
        <taxon>Ascomycota</taxon>
        <taxon>Pezizomycotina</taxon>
        <taxon>Eurotiomycetes</taxon>
        <taxon>Eurotiomycetidae</taxon>
        <taxon>Eurotiales</taxon>
        <taxon>Aspergillaceae</taxon>
        <taxon>Penicillium</taxon>
    </lineage>
</organism>
<reference evidence="2" key="1">
    <citation type="submission" date="2015-06" db="EMBL/GenBank/DDBJ databases">
        <authorList>
            <person name="Nguyen H."/>
        </authorList>
    </citation>
    <scope>NUCLEOTIDE SEQUENCE</scope>
    <source>
        <strain evidence="2">DAOM 180753</strain>
    </source>
</reference>
<evidence type="ECO:0000313" key="2">
    <source>
        <dbReference type="EMBL" id="KAJ9483532.1"/>
    </source>
</evidence>